<dbReference type="PANTHER" id="PTHR11060">
    <property type="entry name" value="PROTEIN MEMO1"/>
    <property type="match status" value="1"/>
</dbReference>
<organism evidence="2 3">
    <name type="scientific">Desulfobotulus mexicanus</name>
    <dbReference type="NCBI Taxonomy" id="2586642"/>
    <lineage>
        <taxon>Bacteria</taxon>
        <taxon>Pseudomonadati</taxon>
        <taxon>Thermodesulfobacteriota</taxon>
        <taxon>Desulfobacteria</taxon>
        <taxon>Desulfobacterales</taxon>
        <taxon>Desulfobacteraceae</taxon>
        <taxon>Desulfobotulus</taxon>
    </lineage>
</organism>
<gene>
    <name evidence="2" type="primary">amrB</name>
    <name evidence="2" type="ORF">FIM25_02765</name>
</gene>
<dbReference type="OrthoDB" id="9782820at2"/>
<sequence>MQSDSRVRSPAVASLFYPGDALRLEQEVSSLLAKADAFPDILPKAMVVPHAGYAWSGALAATACKLLIPMKNQIRRLVLLGPAHRVYLRGIALPSSTAFATPFGEVGLDTDLLQKLAAAFSCVKVMDAAHAMEHSLEVILPFLQKTLDSFTLVPLVVGETDALKVASVLDYLWGGEETLILISSDLSHFKDYASARTIDMQTAQAIESMDLSGISSDAACGVYPLRGFLTSALRRSLKVHRLGLCNSGDVSGDKAGEVVGYGAWAFTEEGI</sequence>
<dbReference type="Pfam" id="PF01875">
    <property type="entry name" value="Memo"/>
    <property type="match status" value="1"/>
</dbReference>
<dbReference type="Gene3D" id="3.40.830.10">
    <property type="entry name" value="LigB-like"/>
    <property type="match status" value="1"/>
</dbReference>
<accession>A0A5Q4VIN2</accession>
<dbReference type="CDD" id="cd07361">
    <property type="entry name" value="MEMO_like"/>
    <property type="match status" value="1"/>
</dbReference>
<protein>
    <submittedName>
        <fullName evidence="2">AmmeMemoRadiSam system protein B</fullName>
    </submittedName>
</protein>
<evidence type="ECO:0000256" key="1">
    <source>
        <dbReference type="ARBA" id="ARBA00006315"/>
    </source>
</evidence>
<dbReference type="InterPro" id="IPR002737">
    <property type="entry name" value="MEMO1_fam"/>
</dbReference>
<dbReference type="PANTHER" id="PTHR11060:SF0">
    <property type="entry name" value="PROTEIN MEMO1"/>
    <property type="match status" value="1"/>
</dbReference>
<dbReference type="AlphaFoldDB" id="A0A5Q4VIN2"/>
<dbReference type="Proteomes" id="UP000321899">
    <property type="component" value="Unassembled WGS sequence"/>
</dbReference>
<evidence type="ECO:0000313" key="2">
    <source>
        <dbReference type="EMBL" id="TYT75841.1"/>
    </source>
</evidence>
<dbReference type="NCBIfam" id="TIGR04336">
    <property type="entry name" value="AmmeMemoSam_B"/>
    <property type="match status" value="1"/>
</dbReference>
<dbReference type="EMBL" id="VDMB01000002">
    <property type="protein sequence ID" value="TYT75841.1"/>
    <property type="molecule type" value="Genomic_DNA"/>
</dbReference>
<keyword evidence="3" id="KW-1185">Reference proteome</keyword>
<proteinExistence type="inferred from homology"/>
<comment type="caution">
    <text evidence="2">The sequence shown here is derived from an EMBL/GenBank/DDBJ whole genome shotgun (WGS) entry which is preliminary data.</text>
</comment>
<reference evidence="2 3" key="1">
    <citation type="submission" date="2019-06" db="EMBL/GenBank/DDBJ databases">
        <title>Desulfobotulus mexicanus sp. nov., a novel sulfate-reducing bacterium isolated from the sediment of an alkaline crater lake in Mexico.</title>
        <authorList>
            <person name="Hirschler-Rea A."/>
        </authorList>
    </citation>
    <scope>NUCLEOTIDE SEQUENCE [LARGE SCALE GENOMIC DNA]</scope>
    <source>
        <strain evidence="2 3">PAR22N</strain>
    </source>
</reference>
<comment type="similarity">
    <text evidence="1">Belongs to the MEMO1 family.</text>
</comment>
<name>A0A5Q4VIN2_9BACT</name>
<evidence type="ECO:0000313" key="3">
    <source>
        <dbReference type="Proteomes" id="UP000321899"/>
    </source>
</evidence>
<dbReference type="RefSeq" id="WP_139446051.1">
    <property type="nucleotide sequence ID" value="NZ_VDMB01000002.1"/>
</dbReference>